<evidence type="ECO:0000313" key="2">
    <source>
        <dbReference type="Proteomes" id="UP001501525"/>
    </source>
</evidence>
<proteinExistence type="predicted"/>
<comment type="caution">
    <text evidence="1">The sequence shown here is derived from an EMBL/GenBank/DDBJ whole genome shotgun (WGS) entry which is preliminary data.</text>
</comment>
<evidence type="ECO:0000313" key="1">
    <source>
        <dbReference type="EMBL" id="GAA5097111.1"/>
    </source>
</evidence>
<organism evidence="1 2">
    <name type="scientific">Bartonella acomydis</name>
    <dbReference type="NCBI Taxonomy" id="686234"/>
    <lineage>
        <taxon>Bacteria</taxon>
        <taxon>Pseudomonadati</taxon>
        <taxon>Pseudomonadota</taxon>
        <taxon>Alphaproteobacteria</taxon>
        <taxon>Hyphomicrobiales</taxon>
        <taxon>Bartonellaceae</taxon>
        <taxon>Bartonella</taxon>
    </lineage>
</organism>
<name>A0ABP9MIV4_9HYPH</name>
<accession>A0ABP9MIV4</accession>
<gene>
    <name evidence="1" type="ORF">GCM10023260_06700</name>
</gene>
<dbReference type="EMBL" id="BAABIY010000012">
    <property type="protein sequence ID" value="GAA5097111.1"/>
    <property type="molecule type" value="Genomic_DNA"/>
</dbReference>
<keyword evidence="2" id="KW-1185">Reference proteome</keyword>
<reference evidence="2" key="1">
    <citation type="journal article" date="2019" name="Int. J. Syst. Evol. Microbiol.">
        <title>The Global Catalogue of Microorganisms (GCM) 10K type strain sequencing project: providing services to taxonomists for standard genome sequencing and annotation.</title>
        <authorList>
            <consortium name="The Broad Institute Genomics Platform"/>
            <consortium name="The Broad Institute Genome Sequencing Center for Infectious Disease"/>
            <person name="Wu L."/>
            <person name="Ma J."/>
        </authorList>
    </citation>
    <scope>NUCLEOTIDE SEQUENCE [LARGE SCALE GENOMIC DNA]</scope>
    <source>
        <strain evidence="2">JCM 17706</strain>
    </source>
</reference>
<dbReference type="Proteomes" id="UP001501525">
    <property type="component" value="Unassembled WGS sequence"/>
</dbReference>
<protein>
    <submittedName>
        <fullName evidence="1">Uncharacterized protein</fullName>
    </submittedName>
</protein>
<sequence length="61" mass="7309">MVVHNSFTIMPYTKEVIKWFRNIEICLFKAEYVHGNTMTFYGVLFLHKGRERIQDYGEYSG</sequence>